<accession>A0A2U9AXB6</accession>
<proteinExistence type="predicted"/>
<sequence length="63" mass="7073">VFLNFTHSSSRAIIKSEPWIPVSPEGMCLACLAQCQFNDLRAKKSPLFGFWDGEKKDPVISKC</sequence>
<organism evidence="1 2">
    <name type="scientific">Scophthalmus maximus</name>
    <name type="common">Turbot</name>
    <name type="synonym">Psetta maxima</name>
    <dbReference type="NCBI Taxonomy" id="52904"/>
    <lineage>
        <taxon>Eukaryota</taxon>
        <taxon>Metazoa</taxon>
        <taxon>Chordata</taxon>
        <taxon>Craniata</taxon>
        <taxon>Vertebrata</taxon>
        <taxon>Euteleostomi</taxon>
        <taxon>Actinopterygii</taxon>
        <taxon>Neopterygii</taxon>
        <taxon>Teleostei</taxon>
        <taxon>Neoteleostei</taxon>
        <taxon>Acanthomorphata</taxon>
        <taxon>Carangaria</taxon>
        <taxon>Pleuronectiformes</taxon>
        <taxon>Pleuronectoidei</taxon>
        <taxon>Scophthalmidae</taxon>
        <taxon>Scophthalmus</taxon>
    </lineage>
</organism>
<keyword evidence="2" id="KW-1185">Reference proteome</keyword>
<dbReference type="Proteomes" id="UP000246464">
    <property type="component" value="Chromosome 1"/>
</dbReference>
<dbReference type="EMBL" id="CP026243">
    <property type="protein sequence ID" value="AWO96323.1"/>
    <property type="molecule type" value="Genomic_DNA"/>
</dbReference>
<evidence type="ECO:0000313" key="2">
    <source>
        <dbReference type="Proteomes" id="UP000246464"/>
    </source>
</evidence>
<gene>
    <name evidence="1" type="ORF">SMAX5B_012016</name>
</gene>
<reference evidence="1 2" key="1">
    <citation type="submission" date="2017-12" db="EMBL/GenBank/DDBJ databases">
        <title>Integrating genomic resources of turbot (Scophthalmus maximus) in depth evaluation of genetic and physical mapping variation across individuals.</title>
        <authorList>
            <person name="Martinez P."/>
        </authorList>
    </citation>
    <scope>NUCLEOTIDE SEQUENCE [LARGE SCALE GENOMIC DNA]</scope>
</reference>
<name>A0A2U9AXB6_SCOMX</name>
<evidence type="ECO:0000313" key="1">
    <source>
        <dbReference type="EMBL" id="AWO96323.1"/>
    </source>
</evidence>
<feature type="non-terminal residue" evidence="1">
    <location>
        <position position="63"/>
    </location>
</feature>
<dbReference type="AlphaFoldDB" id="A0A2U9AXB6"/>
<protein>
    <submittedName>
        <fullName evidence="1">Uncharacterized protein</fullName>
    </submittedName>
</protein>
<feature type="non-terminal residue" evidence="1">
    <location>
        <position position="1"/>
    </location>
</feature>